<proteinExistence type="inferred from homology"/>
<dbReference type="GO" id="GO:0003677">
    <property type="term" value="F:DNA binding"/>
    <property type="evidence" value="ECO:0007669"/>
    <property type="project" value="InterPro"/>
</dbReference>
<evidence type="ECO:0000256" key="3">
    <source>
        <dbReference type="ARBA" id="ARBA00022801"/>
    </source>
</evidence>
<dbReference type="FunFam" id="3.10.300.10:FF:000001">
    <property type="entry name" value="Putative 3-methyladenine DNA glycosylase"/>
    <property type="match status" value="1"/>
</dbReference>
<dbReference type="Proteomes" id="UP000177594">
    <property type="component" value="Unassembled WGS sequence"/>
</dbReference>
<name>A0A1F8EEB8_9BACT</name>
<reference evidence="6 7" key="1">
    <citation type="journal article" date="2016" name="Nat. Commun.">
        <title>Thousands of microbial genomes shed light on interconnected biogeochemical processes in an aquifer system.</title>
        <authorList>
            <person name="Anantharaman K."/>
            <person name="Brown C.T."/>
            <person name="Hug L.A."/>
            <person name="Sharon I."/>
            <person name="Castelle C.J."/>
            <person name="Probst A.J."/>
            <person name="Thomas B.C."/>
            <person name="Singh A."/>
            <person name="Wilkins M.J."/>
            <person name="Karaoz U."/>
            <person name="Brodie E.L."/>
            <person name="Williams K.H."/>
            <person name="Hubbard S.S."/>
            <person name="Banfield J.F."/>
        </authorList>
    </citation>
    <scope>NUCLEOTIDE SEQUENCE [LARGE SCALE GENOMIC DNA]</scope>
</reference>
<evidence type="ECO:0000256" key="5">
    <source>
        <dbReference type="HAMAP-Rule" id="MF_00527"/>
    </source>
</evidence>
<dbReference type="EC" id="3.2.2.-" evidence="5"/>
<keyword evidence="2 5" id="KW-0227">DNA damage</keyword>
<dbReference type="HAMAP" id="MF_00527">
    <property type="entry name" value="3MGH"/>
    <property type="match status" value="1"/>
</dbReference>
<evidence type="ECO:0000256" key="2">
    <source>
        <dbReference type="ARBA" id="ARBA00022763"/>
    </source>
</evidence>
<dbReference type="Gene3D" id="3.10.300.10">
    <property type="entry name" value="Methylpurine-DNA glycosylase (MPG)"/>
    <property type="match status" value="1"/>
</dbReference>
<dbReference type="GO" id="GO:0003905">
    <property type="term" value="F:alkylbase DNA N-glycosylase activity"/>
    <property type="evidence" value="ECO:0007669"/>
    <property type="project" value="InterPro"/>
</dbReference>
<keyword evidence="4 5" id="KW-0234">DNA repair</keyword>
<dbReference type="PANTHER" id="PTHR10429">
    <property type="entry name" value="DNA-3-METHYLADENINE GLYCOSYLASE"/>
    <property type="match status" value="1"/>
</dbReference>
<comment type="caution">
    <text evidence="6">The sequence shown here is derived from an EMBL/GenBank/DDBJ whole genome shotgun (WGS) entry which is preliminary data.</text>
</comment>
<accession>A0A1F8EEB8</accession>
<evidence type="ECO:0000256" key="4">
    <source>
        <dbReference type="ARBA" id="ARBA00023204"/>
    </source>
</evidence>
<evidence type="ECO:0000256" key="1">
    <source>
        <dbReference type="ARBA" id="ARBA00009232"/>
    </source>
</evidence>
<dbReference type="InterPro" id="IPR036995">
    <property type="entry name" value="MPG_sf"/>
</dbReference>
<organism evidence="6 7">
    <name type="scientific">Candidatus Yanofskybacteria bacterium RIFCSPHIGHO2_01_FULL_39_8b</name>
    <dbReference type="NCBI Taxonomy" id="1802659"/>
    <lineage>
        <taxon>Bacteria</taxon>
        <taxon>Candidatus Yanofskyibacteriota</taxon>
    </lineage>
</organism>
<dbReference type="InterPro" id="IPR011034">
    <property type="entry name" value="Formyl_transferase-like_C_sf"/>
</dbReference>
<dbReference type="NCBIfam" id="TIGR00567">
    <property type="entry name" value="3mg"/>
    <property type="match status" value="1"/>
</dbReference>
<sequence>MKIKRKFFNRNTIVVARELLGKYLCRTIKDQTIRAKITETEAYCGTKDKACHASKGLTPRTKIMFGPPGHTYVYMIYGMYHCLNIVTEKEGNPSAVLIRRAEIINPKQSPKIGNSKSEIVWNFENSNLKFVSNFDIRYSNFKLNGPGKLCRELKIDKKFNGIDITKSKELWVEDGGEAVKNIKKGKRIGVDYAGKWKDKLWRFYLV</sequence>
<dbReference type="InterPro" id="IPR003180">
    <property type="entry name" value="MPG"/>
</dbReference>
<evidence type="ECO:0000313" key="7">
    <source>
        <dbReference type="Proteomes" id="UP000177594"/>
    </source>
</evidence>
<dbReference type="CDD" id="cd00540">
    <property type="entry name" value="AAG"/>
    <property type="match status" value="1"/>
</dbReference>
<dbReference type="EMBL" id="MGIZ01000025">
    <property type="protein sequence ID" value="OGM99203.1"/>
    <property type="molecule type" value="Genomic_DNA"/>
</dbReference>
<dbReference type="SUPFAM" id="SSF50486">
    <property type="entry name" value="FMT C-terminal domain-like"/>
    <property type="match status" value="1"/>
</dbReference>
<evidence type="ECO:0000313" key="6">
    <source>
        <dbReference type="EMBL" id="OGM99203.1"/>
    </source>
</evidence>
<keyword evidence="3 5" id="KW-0378">Hydrolase</keyword>
<gene>
    <name evidence="6" type="ORF">A2817_03695</name>
</gene>
<dbReference type="GO" id="GO:0006284">
    <property type="term" value="P:base-excision repair"/>
    <property type="evidence" value="ECO:0007669"/>
    <property type="project" value="InterPro"/>
</dbReference>
<dbReference type="PANTHER" id="PTHR10429:SF0">
    <property type="entry name" value="DNA-3-METHYLADENINE GLYCOSYLASE"/>
    <property type="match status" value="1"/>
</dbReference>
<dbReference type="Pfam" id="PF02245">
    <property type="entry name" value="Pur_DNA_glyco"/>
    <property type="match status" value="1"/>
</dbReference>
<dbReference type="AlphaFoldDB" id="A0A1F8EEB8"/>
<protein>
    <recommendedName>
        <fullName evidence="5">Putative 3-methyladenine DNA glycosylase</fullName>
        <ecNumber evidence="5">3.2.2.-</ecNumber>
    </recommendedName>
</protein>
<comment type="similarity">
    <text evidence="1 5">Belongs to the DNA glycosylase MPG family.</text>
</comment>